<dbReference type="InterPro" id="IPR043129">
    <property type="entry name" value="ATPase_NBD"/>
</dbReference>
<dbReference type="RefSeq" id="WP_121636898.1">
    <property type="nucleotide sequence ID" value="NZ_CP033065.1"/>
</dbReference>
<reference evidence="1 2" key="1">
    <citation type="submission" date="2018-10" db="EMBL/GenBank/DDBJ databases">
        <title>Complete Genome Sequence and Transcriptomic Profiles of a Marine Bacterium, Pseudoalteromonas agarivorans Hao 2018.</title>
        <authorList>
            <person name="Hao L."/>
        </authorList>
    </citation>
    <scope>NUCLEOTIDE SEQUENCE [LARGE SCALE GENOMIC DNA]</scope>
    <source>
        <strain evidence="1 2">Hao 2018</strain>
    </source>
</reference>
<evidence type="ECO:0000313" key="1">
    <source>
        <dbReference type="EMBL" id="AYM85509.1"/>
    </source>
</evidence>
<gene>
    <name evidence="1" type="ORF">D9T18_01770</name>
</gene>
<dbReference type="SUPFAM" id="SSF53067">
    <property type="entry name" value="Actin-like ATPase domain"/>
    <property type="match status" value="1"/>
</dbReference>
<proteinExistence type="predicted"/>
<dbReference type="EMBL" id="CP033065">
    <property type="protein sequence ID" value="AYM85509.1"/>
    <property type="molecule type" value="Genomic_DNA"/>
</dbReference>
<evidence type="ECO:0000313" key="2">
    <source>
        <dbReference type="Proteomes" id="UP000279995"/>
    </source>
</evidence>
<dbReference type="AlphaFoldDB" id="A0AAD0XBL2"/>
<sequence length="310" mass="34941">MKKKLFSLLSWLNRSLDSSTAIGIATYADTVNAVCLKKNQGQWYVHNSHSVNVEDQADYTVAIATCTNEVCAEVCPVNLVVPHYFYQIVQMDKPMLSDEEIIQSLPWTTKDLVDIPPENIVADFIDYPIVQPMQSSKMNVFITNKLQLLPFIDSFSKIKPVLRAMTSEEMILVTLFGEDKSAHMLIVQHAGHEPRILIIRDGQLLLARRLNGFLGISDKERTHGLVEALGLEIQRSMDFFESQLKQPPIRSIQLHCDDLSSLTLRAGLAEFLQVKVVDFKPNIDLAQDLEPSFYYALGAAYQLTDPDSVL</sequence>
<organism evidence="1 2">
    <name type="scientific">Pseudoalteromonas agarivorans</name>
    <dbReference type="NCBI Taxonomy" id="176102"/>
    <lineage>
        <taxon>Bacteria</taxon>
        <taxon>Pseudomonadati</taxon>
        <taxon>Pseudomonadota</taxon>
        <taxon>Gammaproteobacteria</taxon>
        <taxon>Alteromonadales</taxon>
        <taxon>Pseudoalteromonadaceae</taxon>
        <taxon>Pseudoalteromonas</taxon>
    </lineage>
</organism>
<protein>
    <submittedName>
        <fullName evidence="1">MSHA biogenesis protein MshI</fullName>
    </submittedName>
</protein>
<name>A0AAD0XBL2_9GAMM</name>
<accession>A0AAD0XBL2</accession>
<dbReference type="Proteomes" id="UP000279995">
    <property type="component" value="Chromosome I"/>
</dbReference>